<dbReference type="PANTHER" id="PTHR39322">
    <property type="entry name" value="ACYL-HOMOSERINE-LACTONE SYNTHASE"/>
    <property type="match status" value="1"/>
</dbReference>
<evidence type="ECO:0000313" key="8">
    <source>
        <dbReference type="Proteomes" id="UP001222770"/>
    </source>
</evidence>
<keyword evidence="3 6" id="KW-0949">S-adenosyl-L-methionine</keyword>
<dbReference type="PROSITE" id="PS51187">
    <property type="entry name" value="AUTOINDUCER_SYNTH_2"/>
    <property type="match status" value="1"/>
</dbReference>
<dbReference type="Gene3D" id="3.40.630.30">
    <property type="match status" value="1"/>
</dbReference>
<dbReference type="EMBL" id="JAROCY010000009">
    <property type="protein sequence ID" value="MDF8333689.1"/>
    <property type="molecule type" value="Genomic_DNA"/>
</dbReference>
<dbReference type="RefSeq" id="WP_277277632.1">
    <property type="nucleotide sequence ID" value="NZ_JAROCY010000009.1"/>
</dbReference>
<dbReference type="PRINTS" id="PR01549">
    <property type="entry name" value="AUTOINDCRSYN"/>
</dbReference>
<comment type="similarity">
    <text evidence="5 6">Belongs to the autoinducer synthase family.</text>
</comment>
<dbReference type="Proteomes" id="UP001222770">
    <property type="component" value="Unassembled WGS sequence"/>
</dbReference>
<evidence type="ECO:0000256" key="5">
    <source>
        <dbReference type="PROSITE-ProRule" id="PRU00533"/>
    </source>
</evidence>
<evidence type="ECO:0000256" key="4">
    <source>
        <dbReference type="ARBA" id="ARBA00022929"/>
    </source>
</evidence>
<evidence type="ECO:0000256" key="6">
    <source>
        <dbReference type="RuleBase" id="RU361135"/>
    </source>
</evidence>
<evidence type="ECO:0000256" key="2">
    <source>
        <dbReference type="ARBA" id="ARBA00022679"/>
    </source>
</evidence>
<evidence type="ECO:0000256" key="3">
    <source>
        <dbReference type="ARBA" id="ARBA00022691"/>
    </source>
</evidence>
<keyword evidence="1 5" id="KW-0673">Quorum sensing</keyword>
<protein>
    <recommendedName>
        <fullName evidence="6">Acyl-homoserine-lactone synthase</fullName>
        <ecNumber evidence="6">2.3.1.184</ecNumber>
    </recommendedName>
    <alternativeName>
        <fullName evidence="6">Autoinducer synthesis protein</fullName>
    </alternativeName>
</protein>
<evidence type="ECO:0000313" key="7">
    <source>
        <dbReference type="EMBL" id="MDF8333689.1"/>
    </source>
</evidence>
<gene>
    <name evidence="7" type="ORF">POM99_10795</name>
</gene>
<dbReference type="Pfam" id="PF00765">
    <property type="entry name" value="Autoind_synth"/>
    <property type="match status" value="1"/>
</dbReference>
<evidence type="ECO:0000256" key="1">
    <source>
        <dbReference type="ARBA" id="ARBA00022654"/>
    </source>
</evidence>
<reference evidence="7 8" key="1">
    <citation type="submission" date="2023-03" db="EMBL/GenBank/DDBJ databases">
        <title>Novosphingobium cyanobacteriorum sp. nov., isolated from a eutrophic reservoir during the Microcystis bloom period.</title>
        <authorList>
            <person name="Kang M."/>
            <person name="Le V."/>
            <person name="Ko S.-R."/>
            <person name="Lee S.-A."/>
            <person name="Ahn C.-Y."/>
        </authorList>
    </citation>
    <scope>NUCLEOTIDE SEQUENCE [LARGE SCALE GENOMIC DNA]</scope>
    <source>
        <strain evidence="7 8">HBC54</strain>
    </source>
</reference>
<accession>A0ABT6CID8</accession>
<dbReference type="InterPro" id="IPR001690">
    <property type="entry name" value="Autoind_synthase"/>
</dbReference>
<comment type="catalytic activity">
    <reaction evidence="6">
        <text>a fatty acyl-[ACP] + S-adenosyl-L-methionine = an N-acyl-L-homoserine lactone + S-methyl-5'-thioadenosine + holo-[ACP] + H(+)</text>
        <dbReference type="Rhea" id="RHEA:10096"/>
        <dbReference type="Rhea" id="RHEA-COMP:9685"/>
        <dbReference type="Rhea" id="RHEA-COMP:14125"/>
        <dbReference type="ChEBI" id="CHEBI:15378"/>
        <dbReference type="ChEBI" id="CHEBI:17509"/>
        <dbReference type="ChEBI" id="CHEBI:55474"/>
        <dbReference type="ChEBI" id="CHEBI:59789"/>
        <dbReference type="ChEBI" id="CHEBI:64479"/>
        <dbReference type="ChEBI" id="CHEBI:138651"/>
        <dbReference type="EC" id="2.3.1.184"/>
    </reaction>
</comment>
<proteinExistence type="inferred from homology"/>
<dbReference type="InterPro" id="IPR016181">
    <property type="entry name" value="Acyl_CoA_acyltransferase"/>
</dbReference>
<keyword evidence="8" id="KW-1185">Reference proteome</keyword>
<comment type="caution">
    <text evidence="7">The sequence shown here is derived from an EMBL/GenBank/DDBJ whole genome shotgun (WGS) entry which is preliminary data.</text>
</comment>
<dbReference type="PANTHER" id="PTHR39322:SF1">
    <property type="entry name" value="ISOVALERYL-HOMOSERINE LACTONE SYNTHASE"/>
    <property type="match status" value="1"/>
</dbReference>
<keyword evidence="4 5" id="KW-0071">Autoinducer synthesis</keyword>
<dbReference type="SUPFAM" id="SSF55729">
    <property type="entry name" value="Acyl-CoA N-acyltransferases (Nat)"/>
    <property type="match status" value="1"/>
</dbReference>
<sequence>MLSIIAPGHEPDVALTRAMFAARKAVFVDILGWDVPVLDGQYEIDQFDTPKARYLILSNKGEHLASARLLLTTEPGILSGLFPMLCAGPCPQGPDVFEVTRFCLDRRLHARERRDVRDALVTGLVSYALNAGISAYCAVAEAAWYDQIVRFGWSCQPLGQPVRIGTQDLVAMLIDIDPRTPHLLKLGGITSPCPEDLGPEDLGPDFLGPEWFAACQEM</sequence>
<organism evidence="7 8">
    <name type="scientific">Novosphingobium cyanobacteriorum</name>
    <dbReference type="NCBI Taxonomy" id="3024215"/>
    <lineage>
        <taxon>Bacteria</taxon>
        <taxon>Pseudomonadati</taxon>
        <taxon>Pseudomonadota</taxon>
        <taxon>Alphaproteobacteria</taxon>
        <taxon>Sphingomonadales</taxon>
        <taxon>Sphingomonadaceae</taxon>
        <taxon>Novosphingobium</taxon>
    </lineage>
</organism>
<dbReference type="EC" id="2.3.1.184" evidence="6"/>
<name>A0ABT6CID8_9SPHN</name>
<keyword evidence="2 6" id="KW-0808">Transferase</keyword>